<dbReference type="PANTHER" id="PTHR34959">
    <property type="entry name" value="PROTEIN LAZY 1"/>
    <property type="match status" value="1"/>
</dbReference>
<reference evidence="1 2" key="1">
    <citation type="submission" date="2021-05" db="EMBL/GenBank/DDBJ databases">
        <title>Genome Assembly of Synthetic Allotetraploid Brassica napus Reveals Homoeologous Exchanges between Subgenomes.</title>
        <authorList>
            <person name="Davis J.T."/>
        </authorList>
    </citation>
    <scope>NUCLEOTIDE SEQUENCE [LARGE SCALE GENOMIC DNA]</scope>
    <source>
        <strain evidence="2">cv. Da-Ae</strain>
        <tissue evidence="1">Seedling</tissue>
    </source>
</reference>
<dbReference type="InterPro" id="IPR038928">
    <property type="entry name" value="LAZY1"/>
</dbReference>
<evidence type="ECO:0000313" key="2">
    <source>
        <dbReference type="Proteomes" id="UP000824890"/>
    </source>
</evidence>
<accession>A0ABQ8B4A1</accession>
<proteinExistence type="predicted"/>
<dbReference type="EMBL" id="JAGKQM010000012">
    <property type="protein sequence ID" value="KAH0899619.1"/>
    <property type="molecule type" value="Genomic_DNA"/>
</dbReference>
<organism evidence="1 2">
    <name type="scientific">Brassica napus</name>
    <name type="common">Rape</name>
    <dbReference type="NCBI Taxonomy" id="3708"/>
    <lineage>
        <taxon>Eukaryota</taxon>
        <taxon>Viridiplantae</taxon>
        <taxon>Streptophyta</taxon>
        <taxon>Embryophyta</taxon>
        <taxon>Tracheophyta</taxon>
        <taxon>Spermatophyta</taxon>
        <taxon>Magnoliopsida</taxon>
        <taxon>eudicotyledons</taxon>
        <taxon>Gunneridae</taxon>
        <taxon>Pentapetalae</taxon>
        <taxon>rosids</taxon>
        <taxon>malvids</taxon>
        <taxon>Brassicales</taxon>
        <taxon>Brassicaceae</taxon>
        <taxon>Brassiceae</taxon>
        <taxon>Brassica</taxon>
    </lineage>
</organism>
<dbReference type="Proteomes" id="UP000824890">
    <property type="component" value="Unassembled WGS sequence"/>
</dbReference>
<comment type="caution">
    <text evidence="1">The sequence shown here is derived from an EMBL/GenBank/DDBJ whole genome shotgun (WGS) entry which is preliminary data.</text>
</comment>
<name>A0ABQ8B4A1_BRANA</name>
<evidence type="ECO:0000313" key="1">
    <source>
        <dbReference type="EMBL" id="KAH0899619.1"/>
    </source>
</evidence>
<dbReference type="PANTHER" id="PTHR34959:SF8">
    <property type="entry name" value="PROTEIN LAZY 1"/>
    <property type="match status" value="1"/>
</dbReference>
<keyword evidence="2" id="KW-1185">Reference proteome</keyword>
<sequence length="357" mass="41129">MQITQSLLWSLSMLNSYRTLGWSCVAFNLRNLISLQLLGWMRTINLSCFDPSKEFKGGFCCLRAHVTSEVRDIRTNSFSFSRSSHDPNPPKTDEELWFDEGRFSGFLAIGTLGRDPETPKFTSSIAEDDVTVAKLVTEKLDKFLEEYSDEDSSSKQVEISKAEYGLFGSSTELTKRGNEVKKMKGLLKNLFKRRKAVEGECNSMEKQGTRDLIKRIFKMLHVSPSKTRNDDTYDDDDYSMHKKKDIRKSGQIFQSKVHPVMCTPERDDNKIDDRRSCKLKIPSLNGGFLVPSSISKVNRKRENWIRTDAECKSRCYSELIYSILFLSLSQKSFHIVCLLLQIMFWNCEDQHTATKLH</sequence>
<protein>
    <submittedName>
        <fullName evidence="1">Uncharacterized protein</fullName>
    </submittedName>
</protein>
<gene>
    <name evidence="1" type="ORF">HID58_049187</name>
</gene>